<protein>
    <recommendedName>
        <fullName evidence="3">Glutathione S-transferase</fullName>
        <ecNumber evidence="3">2.5.1.18</ecNumber>
    </recommendedName>
</protein>
<dbReference type="Proteomes" id="UP000655225">
    <property type="component" value="Unassembled WGS sequence"/>
</dbReference>
<comment type="caution">
    <text evidence="6">The sequence shown here is derived from an EMBL/GenBank/DDBJ whole genome shotgun (WGS) entry which is preliminary data.</text>
</comment>
<dbReference type="SFLD" id="SFLDS00019">
    <property type="entry name" value="Glutathione_Transferase_(cytos"/>
    <property type="match status" value="1"/>
</dbReference>
<comment type="function">
    <text evidence="3">Is involved in the conjugation of reduced glutathione to a wide number of exogenous and endogenous hydrophobic electrophiles.</text>
</comment>
<comment type="subcellular location">
    <subcellularLocation>
        <location evidence="3">Cytoplasm</location>
        <location evidence="3">Cytosol</location>
    </subcellularLocation>
</comment>
<dbReference type="PROSITE" id="PS50404">
    <property type="entry name" value="GST_NTER"/>
    <property type="match status" value="1"/>
</dbReference>
<dbReference type="InterPro" id="IPR045073">
    <property type="entry name" value="Omega/Tau-like"/>
</dbReference>
<dbReference type="InterPro" id="IPR004045">
    <property type="entry name" value="Glutathione_S-Trfase_N"/>
</dbReference>
<keyword evidence="7" id="KW-1185">Reference proteome</keyword>
<dbReference type="OrthoDB" id="202840at2759"/>
<dbReference type="GO" id="GO:0004364">
    <property type="term" value="F:glutathione transferase activity"/>
    <property type="evidence" value="ECO:0007669"/>
    <property type="project" value="UniProtKB-UniRule"/>
</dbReference>
<dbReference type="InterPro" id="IPR040079">
    <property type="entry name" value="Glutathione_S-Trfase"/>
</dbReference>
<evidence type="ECO:0000256" key="1">
    <source>
        <dbReference type="ARBA" id="ARBA00022679"/>
    </source>
</evidence>
<keyword evidence="1 3" id="KW-0808">Transferase</keyword>
<gene>
    <name evidence="6" type="ORF">HHK36_013808</name>
</gene>
<sequence length="199" mass="22814">MKLLNSNQTIRMGSEEAKLLGVWSSPYVHRVEWALKLKGVEYEYVEEDLSTKSPLLLKLNPIHQKVPVLLHAAKSISESLVIIEYIDETWIQNPIFPKDPYERAKARCLAKFVDEKVTLFTVLVVVSLHSLASSVLIFNETNFSDWKEQIQFHLSVLDLDLALRIDTPAAITITSSLEQQALSKSRKRSNRLSIMFMRM</sequence>
<dbReference type="SFLD" id="SFLDG00358">
    <property type="entry name" value="Main_(cytGST)"/>
    <property type="match status" value="1"/>
</dbReference>
<feature type="transmembrane region" description="Helical" evidence="4">
    <location>
        <begin position="117"/>
        <end position="138"/>
    </location>
</feature>
<evidence type="ECO:0000313" key="6">
    <source>
        <dbReference type="EMBL" id="KAF8400510.1"/>
    </source>
</evidence>
<evidence type="ECO:0000256" key="2">
    <source>
        <dbReference type="ARBA" id="ARBA00047960"/>
    </source>
</evidence>
<reference evidence="6 7" key="1">
    <citation type="submission" date="2020-04" db="EMBL/GenBank/DDBJ databases">
        <title>Plant Genome Project.</title>
        <authorList>
            <person name="Zhang R.-G."/>
        </authorList>
    </citation>
    <scope>NUCLEOTIDE SEQUENCE [LARGE SCALE GENOMIC DNA]</scope>
    <source>
        <strain evidence="6">YNK0</strain>
        <tissue evidence="6">Leaf</tissue>
    </source>
</reference>
<evidence type="ECO:0000256" key="3">
    <source>
        <dbReference type="RuleBase" id="RU369102"/>
    </source>
</evidence>
<dbReference type="EMBL" id="JABCRI010000009">
    <property type="protein sequence ID" value="KAF8400510.1"/>
    <property type="molecule type" value="Genomic_DNA"/>
</dbReference>
<dbReference type="PANTHER" id="PTHR11260">
    <property type="entry name" value="GLUTATHIONE S-TRANSFERASE, GST, SUPERFAMILY, GST DOMAIN CONTAINING"/>
    <property type="match status" value="1"/>
</dbReference>
<dbReference type="InterPro" id="IPR036249">
    <property type="entry name" value="Thioredoxin-like_sf"/>
</dbReference>
<dbReference type="CDD" id="cd03058">
    <property type="entry name" value="GST_N_Tau"/>
    <property type="match status" value="1"/>
</dbReference>
<keyword evidence="3" id="KW-0963">Cytoplasm</keyword>
<evidence type="ECO:0000259" key="5">
    <source>
        <dbReference type="PROSITE" id="PS50404"/>
    </source>
</evidence>
<comment type="catalytic activity">
    <reaction evidence="2 3">
        <text>RX + glutathione = an S-substituted glutathione + a halide anion + H(+)</text>
        <dbReference type="Rhea" id="RHEA:16437"/>
        <dbReference type="ChEBI" id="CHEBI:15378"/>
        <dbReference type="ChEBI" id="CHEBI:16042"/>
        <dbReference type="ChEBI" id="CHEBI:17792"/>
        <dbReference type="ChEBI" id="CHEBI:57925"/>
        <dbReference type="ChEBI" id="CHEBI:90779"/>
        <dbReference type="EC" id="2.5.1.18"/>
    </reaction>
</comment>
<dbReference type="PANTHER" id="PTHR11260:SF676">
    <property type="entry name" value="GLUTATHIONE S-TRANSFERASE U8"/>
    <property type="match status" value="1"/>
</dbReference>
<organism evidence="6 7">
    <name type="scientific">Tetracentron sinense</name>
    <name type="common">Spur-leaf</name>
    <dbReference type="NCBI Taxonomy" id="13715"/>
    <lineage>
        <taxon>Eukaryota</taxon>
        <taxon>Viridiplantae</taxon>
        <taxon>Streptophyta</taxon>
        <taxon>Embryophyta</taxon>
        <taxon>Tracheophyta</taxon>
        <taxon>Spermatophyta</taxon>
        <taxon>Magnoliopsida</taxon>
        <taxon>Trochodendrales</taxon>
        <taxon>Trochodendraceae</taxon>
        <taxon>Tetracentron</taxon>
    </lineage>
</organism>
<keyword evidence="4" id="KW-1133">Transmembrane helix</keyword>
<keyword evidence="4" id="KW-0812">Transmembrane</keyword>
<dbReference type="EC" id="2.5.1.18" evidence="3"/>
<dbReference type="Gene3D" id="1.20.1050.10">
    <property type="match status" value="1"/>
</dbReference>
<evidence type="ECO:0000313" key="7">
    <source>
        <dbReference type="Proteomes" id="UP000655225"/>
    </source>
</evidence>
<proteinExistence type="inferred from homology"/>
<keyword evidence="4" id="KW-0472">Membrane</keyword>
<dbReference type="Pfam" id="PF02798">
    <property type="entry name" value="GST_N"/>
    <property type="match status" value="1"/>
</dbReference>
<comment type="similarity">
    <text evidence="3">Belongs to the GST superfamily.</text>
</comment>
<dbReference type="AlphaFoldDB" id="A0A834Z6U3"/>
<dbReference type="GO" id="GO:0005829">
    <property type="term" value="C:cytosol"/>
    <property type="evidence" value="ECO:0007669"/>
    <property type="project" value="UniProtKB-SubCell"/>
</dbReference>
<accession>A0A834Z6U3</accession>
<evidence type="ECO:0000256" key="4">
    <source>
        <dbReference type="SAM" id="Phobius"/>
    </source>
</evidence>
<dbReference type="SUPFAM" id="SSF52833">
    <property type="entry name" value="Thioredoxin-like"/>
    <property type="match status" value="1"/>
</dbReference>
<dbReference type="GO" id="GO:0006749">
    <property type="term" value="P:glutathione metabolic process"/>
    <property type="evidence" value="ECO:0007669"/>
    <property type="project" value="TreeGrafter"/>
</dbReference>
<dbReference type="FunFam" id="3.40.30.10:FF:000014">
    <property type="entry name" value="Tau class glutathione S-transferase"/>
    <property type="match status" value="1"/>
</dbReference>
<dbReference type="Gene3D" id="3.40.30.10">
    <property type="entry name" value="Glutaredoxin"/>
    <property type="match status" value="1"/>
</dbReference>
<feature type="domain" description="GST N-terminal" evidence="5">
    <location>
        <begin position="15"/>
        <end position="94"/>
    </location>
</feature>
<name>A0A834Z6U3_TETSI</name>